<dbReference type="AlphaFoldDB" id="A0A7W7HZ33"/>
<proteinExistence type="predicted"/>
<evidence type="ECO:0000313" key="3">
    <source>
        <dbReference type="Proteomes" id="UP000578112"/>
    </source>
</evidence>
<feature type="transmembrane region" description="Helical" evidence="1">
    <location>
        <begin position="14"/>
        <end position="35"/>
    </location>
</feature>
<evidence type="ECO:0000256" key="1">
    <source>
        <dbReference type="SAM" id="Phobius"/>
    </source>
</evidence>
<sequence length="120" mass="12617">MGDERVGGRLGRSYLSLAFWYAVAGSLPVFLAATVEESESGTGRVVDCTGHFGCPTEPDIGAVLQNTALILAPTLLVAVPLCTHLARKWEMPALAGFVAAVTAWMVFCVGGLLYMAAREG</sequence>
<feature type="transmembrane region" description="Helical" evidence="1">
    <location>
        <begin position="93"/>
        <end position="117"/>
    </location>
</feature>
<accession>A0A7W7HZ33</accession>
<protein>
    <submittedName>
        <fullName evidence="2">Uncharacterized protein</fullName>
    </submittedName>
</protein>
<comment type="caution">
    <text evidence="2">The sequence shown here is derived from an EMBL/GenBank/DDBJ whole genome shotgun (WGS) entry which is preliminary data.</text>
</comment>
<keyword evidence="1" id="KW-0812">Transmembrane</keyword>
<evidence type="ECO:0000313" key="2">
    <source>
        <dbReference type="EMBL" id="MBB4763456.1"/>
    </source>
</evidence>
<dbReference type="Proteomes" id="UP000578112">
    <property type="component" value="Unassembled WGS sequence"/>
</dbReference>
<dbReference type="EMBL" id="JACHNH010000001">
    <property type="protein sequence ID" value="MBB4763456.1"/>
    <property type="molecule type" value="Genomic_DNA"/>
</dbReference>
<name>A0A7W7HZ33_9ACTN</name>
<reference evidence="2 3" key="1">
    <citation type="submission" date="2020-08" db="EMBL/GenBank/DDBJ databases">
        <title>Sequencing the genomes of 1000 actinobacteria strains.</title>
        <authorList>
            <person name="Klenk H.-P."/>
        </authorList>
    </citation>
    <scope>NUCLEOTIDE SEQUENCE [LARGE SCALE GENOMIC DNA]</scope>
    <source>
        <strain evidence="2 3">DSM 43149</strain>
    </source>
</reference>
<gene>
    <name evidence="2" type="ORF">BJ971_004012</name>
</gene>
<dbReference type="RefSeq" id="WP_184994774.1">
    <property type="nucleotide sequence ID" value="NZ_BOMK01000011.1"/>
</dbReference>
<keyword evidence="1" id="KW-1133">Transmembrane helix</keyword>
<keyword evidence="3" id="KW-1185">Reference proteome</keyword>
<feature type="transmembrane region" description="Helical" evidence="1">
    <location>
        <begin position="68"/>
        <end position="86"/>
    </location>
</feature>
<organism evidence="2 3">
    <name type="scientific">Actinoplanes digitatis</name>
    <dbReference type="NCBI Taxonomy" id="1868"/>
    <lineage>
        <taxon>Bacteria</taxon>
        <taxon>Bacillati</taxon>
        <taxon>Actinomycetota</taxon>
        <taxon>Actinomycetes</taxon>
        <taxon>Micromonosporales</taxon>
        <taxon>Micromonosporaceae</taxon>
        <taxon>Actinoplanes</taxon>
    </lineage>
</organism>
<keyword evidence="1" id="KW-0472">Membrane</keyword>